<dbReference type="EMBL" id="JACHLA010000012">
    <property type="protein sequence ID" value="MBB6363986.1"/>
    <property type="molecule type" value="Genomic_DNA"/>
</dbReference>
<dbReference type="Proteomes" id="UP001262767">
    <property type="component" value="Unassembled WGS sequence"/>
</dbReference>
<name>A0AAW8LEA1_ACILW</name>
<proteinExistence type="predicted"/>
<evidence type="ECO:0000313" key="1">
    <source>
        <dbReference type="EMBL" id="MBB6363986.1"/>
    </source>
</evidence>
<evidence type="ECO:0000313" key="3">
    <source>
        <dbReference type="Proteomes" id="UP000548425"/>
    </source>
</evidence>
<evidence type="ECO:0000313" key="4">
    <source>
        <dbReference type="Proteomes" id="UP001262767"/>
    </source>
</evidence>
<reference evidence="1 3" key="1">
    <citation type="submission" date="2020-08" db="EMBL/GenBank/DDBJ databases">
        <title>Functional genomics of gut bacteria from endangered species of beetles.</title>
        <authorList>
            <person name="Carlos-Shanley C."/>
        </authorList>
    </citation>
    <scope>NUCLEOTIDE SEQUENCE [LARGE SCALE GENOMIC DNA]</scope>
    <source>
        <strain evidence="1 3">S00127</strain>
    </source>
</reference>
<evidence type="ECO:0000313" key="2">
    <source>
        <dbReference type="EMBL" id="MDR6631015.1"/>
    </source>
</evidence>
<sequence length="39" mass="4634">MTYMTAFVVSLLIFALIIVWSLIEIKQDLHKDEEMKSEF</sequence>
<protein>
    <submittedName>
        <fullName evidence="2">Uncharacterized protein</fullName>
    </submittedName>
</protein>
<gene>
    <name evidence="1" type="ORF">HNP34_002128</name>
    <name evidence="2" type="ORF">J2X86_003079</name>
</gene>
<dbReference type="AlphaFoldDB" id="A0AAW8LEA1"/>
<dbReference type="Proteomes" id="UP000548425">
    <property type="component" value="Unassembled WGS sequence"/>
</dbReference>
<dbReference type="EMBL" id="JAVDSC010000023">
    <property type="protein sequence ID" value="MDR6631015.1"/>
    <property type="molecule type" value="Genomic_DNA"/>
</dbReference>
<accession>A0AAW8LEA1</accession>
<comment type="caution">
    <text evidence="2">The sequence shown here is derived from an EMBL/GenBank/DDBJ whole genome shotgun (WGS) entry which is preliminary data.</text>
</comment>
<organism evidence="2 4">
    <name type="scientific">Acinetobacter lwoffii</name>
    <dbReference type="NCBI Taxonomy" id="28090"/>
    <lineage>
        <taxon>Bacteria</taxon>
        <taxon>Pseudomonadati</taxon>
        <taxon>Pseudomonadota</taxon>
        <taxon>Gammaproteobacteria</taxon>
        <taxon>Moraxellales</taxon>
        <taxon>Moraxellaceae</taxon>
        <taxon>Acinetobacter</taxon>
    </lineage>
</organism>
<reference evidence="2" key="2">
    <citation type="submission" date="2023-07" db="EMBL/GenBank/DDBJ databases">
        <title>Sorghum-associated microbial communities from plants grown in Nebraska, USA.</title>
        <authorList>
            <person name="Schachtman D."/>
        </authorList>
    </citation>
    <scope>NUCLEOTIDE SEQUENCE</scope>
    <source>
        <strain evidence="2">BE44</strain>
    </source>
</reference>